<evidence type="ECO:0000313" key="10">
    <source>
        <dbReference type="Proteomes" id="UP000518188"/>
    </source>
</evidence>
<dbReference type="NCBIfam" id="TIGR03920">
    <property type="entry name" value="T7SS_EccD"/>
    <property type="match status" value="1"/>
</dbReference>
<dbReference type="GO" id="GO:0005886">
    <property type="term" value="C:plasma membrane"/>
    <property type="evidence" value="ECO:0007669"/>
    <property type="project" value="UniProtKB-SubCell"/>
</dbReference>
<comment type="caution">
    <text evidence="9">The sequence shown here is derived from an EMBL/GenBank/DDBJ whole genome shotgun (WGS) entry which is preliminary data.</text>
</comment>
<evidence type="ECO:0000313" key="9">
    <source>
        <dbReference type="EMBL" id="NKZ15009.1"/>
    </source>
</evidence>
<dbReference type="Pfam" id="PF08817">
    <property type="entry name" value="YukD"/>
    <property type="match status" value="1"/>
</dbReference>
<feature type="transmembrane region" description="Helical" evidence="7">
    <location>
        <begin position="360"/>
        <end position="382"/>
    </location>
</feature>
<dbReference type="RefSeq" id="WP_044524549.1">
    <property type="nucleotide sequence ID" value="NZ_HG322954.1"/>
</dbReference>
<evidence type="ECO:0000256" key="1">
    <source>
        <dbReference type="ARBA" id="ARBA00004651"/>
    </source>
</evidence>
<evidence type="ECO:0000256" key="2">
    <source>
        <dbReference type="ARBA" id="ARBA00006162"/>
    </source>
</evidence>
<dbReference type="Proteomes" id="UP000518188">
    <property type="component" value="Unassembled WGS sequence"/>
</dbReference>
<dbReference type="Gene3D" id="3.10.20.90">
    <property type="entry name" value="Phosphatidylinositol 3-kinase Catalytic Subunit, Chain A, domain 1"/>
    <property type="match status" value="1"/>
</dbReference>
<gene>
    <name evidence="9" type="primary">eccD</name>
    <name evidence="9" type="ORF">HGA11_28965</name>
</gene>
<dbReference type="InterPro" id="IPR006707">
    <property type="entry name" value="T7SS_EccD"/>
</dbReference>
<evidence type="ECO:0000256" key="5">
    <source>
        <dbReference type="ARBA" id="ARBA00022989"/>
    </source>
</evidence>
<feature type="transmembrane region" description="Helical" evidence="7">
    <location>
        <begin position="174"/>
        <end position="193"/>
    </location>
</feature>
<evidence type="ECO:0000256" key="3">
    <source>
        <dbReference type="ARBA" id="ARBA00022475"/>
    </source>
</evidence>
<keyword evidence="4 7" id="KW-0812">Transmembrane</keyword>
<keyword evidence="3" id="KW-1003">Cell membrane</keyword>
<organism evidence="9 10">
    <name type="scientific">Mycolicibacterium septicum DSM 44393</name>
    <dbReference type="NCBI Taxonomy" id="1341646"/>
    <lineage>
        <taxon>Bacteria</taxon>
        <taxon>Bacillati</taxon>
        <taxon>Actinomycetota</taxon>
        <taxon>Actinomycetes</taxon>
        <taxon>Mycobacteriales</taxon>
        <taxon>Mycobacteriaceae</taxon>
        <taxon>Mycolicibacterium</taxon>
    </lineage>
</organism>
<dbReference type="InterPro" id="IPR024962">
    <property type="entry name" value="YukD-like"/>
</dbReference>
<feature type="transmembrane region" description="Helical" evidence="7">
    <location>
        <begin position="148"/>
        <end position="168"/>
    </location>
</feature>
<dbReference type="EMBL" id="JAAXPJ010000015">
    <property type="protein sequence ID" value="NKZ15009.1"/>
    <property type="molecule type" value="Genomic_DNA"/>
</dbReference>
<protein>
    <submittedName>
        <fullName evidence="9">Type VII secretion integral membrane protein EccD</fullName>
    </submittedName>
</protein>
<feature type="transmembrane region" description="Helical" evidence="7">
    <location>
        <begin position="413"/>
        <end position="434"/>
    </location>
</feature>
<accession>A0A7X6RYY4</accession>
<reference evidence="9 10" key="1">
    <citation type="submission" date="2020-04" db="EMBL/GenBank/DDBJ databases">
        <title>MicrobeNet Type strains.</title>
        <authorList>
            <person name="Nicholson A.C."/>
        </authorList>
    </citation>
    <scope>NUCLEOTIDE SEQUENCE [LARGE SCALE GENOMIC DNA]</scope>
    <source>
        <strain evidence="9 10">ATCC 700731</strain>
    </source>
</reference>
<evidence type="ECO:0000259" key="8">
    <source>
        <dbReference type="Pfam" id="PF19053"/>
    </source>
</evidence>
<sequence length="510" mass="54297">MSAPSAVPGDDVIEIRRTRVAVFVGDANTSAGEGEPDGTEIDFALPSTQKLIAVVEDLKDEVERELKRRRLPRLDPKTTYVLCDAGGRALELDKTLDQCEVYDGHTLWLLPLEATERHSRVVERVSTAIARSAQEQFRVVDPEVTRRMASVLLVALVGWTVLILSKLWWDTGSWIPAASCAGMTVILVGAAWIASGSPSETRRKVVAPLSWSAVGTAAAAAAMGVPGTPGGWHVAAAAAALVLGVVVLSVFSGDRYPAAVAFFLTLGLVGLPAAIARAWLHVPPERIAAATLSVVVVLAMWAANIGSASSGAPQPSFPSMRSRRVFERLPNRPRKSVSPIPSGTVITGQLVARWARRATLTMTGVSLAASVLLVAGCRWVVIPGQPGSWRHTVFAVGICVVVLLWSRSMIDRVQSVSLTAGSVVGLAMVVGRYAGSATPASLPVTLGCAGLIVVLAAIVLWAGLWLPGAAVKAPLRRAVMGVQLLLTVVLTFPWMLWLWNAWSFLRHMRH</sequence>
<dbReference type="Pfam" id="PF19053">
    <property type="entry name" value="EccD"/>
    <property type="match status" value="1"/>
</dbReference>
<proteinExistence type="inferred from homology"/>
<dbReference type="InterPro" id="IPR044049">
    <property type="entry name" value="EccD_transm"/>
</dbReference>
<feature type="transmembrane region" description="Helical" evidence="7">
    <location>
        <begin position="440"/>
        <end position="466"/>
    </location>
</feature>
<feature type="transmembrane region" description="Helical" evidence="7">
    <location>
        <begin position="388"/>
        <end position="406"/>
    </location>
</feature>
<feature type="transmembrane region" description="Helical" evidence="7">
    <location>
        <begin position="478"/>
        <end position="499"/>
    </location>
</feature>
<feature type="transmembrane region" description="Helical" evidence="7">
    <location>
        <begin position="286"/>
        <end position="306"/>
    </location>
</feature>
<evidence type="ECO:0000256" key="7">
    <source>
        <dbReference type="SAM" id="Phobius"/>
    </source>
</evidence>
<comment type="subcellular location">
    <subcellularLocation>
        <location evidence="1">Cell membrane</location>
        <topology evidence="1">Multi-pass membrane protein</topology>
    </subcellularLocation>
</comment>
<dbReference type="AlphaFoldDB" id="A0A7X6RYY4"/>
<keyword evidence="6 7" id="KW-0472">Membrane</keyword>
<name>A0A7X6RYY4_9MYCO</name>
<feature type="transmembrane region" description="Helical" evidence="7">
    <location>
        <begin position="258"/>
        <end position="280"/>
    </location>
</feature>
<evidence type="ECO:0000256" key="4">
    <source>
        <dbReference type="ARBA" id="ARBA00022692"/>
    </source>
</evidence>
<feature type="transmembrane region" description="Helical" evidence="7">
    <location>
        <begin position="231"/>
        <end position="251"/>
    </location>
</feature>
<feature type="transmembrane region" description="Helical" evidence="7">
    <location>
        <begin position="205"/>
        <end position="225"/>
    </location>
</feature>
<comment type="similarity">
    <text evidence="2">Belongs to the EccD/Snm4 family.</text>
</comment>
<feature type="domain" description="EccD-like transmembrane" evidence="8">
    <location>
        <begin position="146"/>
        <end position="508"/>
    </location>
</feature>
<keyword evidence="5 7" id="KW-1133">Transmembrane helix</keyword>
<evidence type="ECO:0000256" key="6">
    <source>
        <dbReference type="ARBA" id="ARBA00023136"/>
    </source>
</evidence>